<dbReference type="EMBL" id="CP014544">
    <property type="protein sequence ID" value="AMO69599.1"/>
    <property type="molecule type" value="Genomic_DNA"/>
</dbReference>
<keyword evidence="4 5" id="KW-0574">Periplasm</keyword>
<feature type="binding site" evidence="6">
    <location>
        <begin position="166"/>
        <end position="169"/>
    </location>
    <ligand>
        <name>spermidine</name>
        <dbReference type="ChEBI" id="CHEBI:57834"/>
    </ligand>
</feature>
<keyword evidence="2 5" id="KW-0813">Transport</keyword>
<dbReference type="KEGG" id="zal:AZF00_15415"/>
<evidence type="ECO:0000256" key="3">
    <source>
        <dbReference type="ARBA" id="ARBA00022729"/>
    </source>
</evidence>
<gene>
    <name evidence="8" type="ORF">AZF00_15415</name>
</gene>
<dbReference type="CDD" id="cd13590">
    <property type="entry name" value="PBP2_PotD_PotF_like"/>
    <property type="match status" value="1"/>
</dbReference>
<dbReference type="SUPFAM" id="SSF53850">
    <property type="entry name" value="Periplasmic binding protein-like II"/>
    <property type="match status" value="1"/>
</dbReference>
<proteinExistence type="inferred from homology"/>
<feature type="chain" id="PRO_5007275149" description="Putrescine-binding periplasmic protein" evidence="7">
    <location>
        <begin position="19"/>
        <end position="352"/>
    </location>
</feature>
<dbReference type="PANTHER" id="PTHR30222:SF17">
    <property type="entry name" value="SPERMIDINE_PUTRESCINE-BINDING PERIPLASMIC PROTEIN"/>
    <property type="match status" value="1"/>
</dbReference>
<name>A0A127M8Q0_9GAMM</name>
<protein>
    <recommendedName>
        <fullName evidence="5">Putrescine-binding periplasmic protein</fullName>
    </recommendedName>
</protein>
<comment type="subcellular location">
    <subcellularLocation>
        <location evidence="1 5">Periplasm</location>
    </subcellularLocation>
</comment>
<dbReference type="GO" id="GO:0042597">
    <property type="term" value="C:periplasmic space"/>
    <property type="evidence" value="ECO:0007669"/>
    <property type="project" value="UniProtKB-SubCell"/>
</dbReference>
<keyword evidence="3 7" id="KW-0732">Signal</keyword>
<evidence type="ECO:0000256" key="1">
    <source>
        <dbReference type="ARBA" id="ARBA00004418"/>
    </source>
</evidence>
<accession>A0A127M8Q0</accession>
<organism evidence="8 9">
    <name type="scientific">Zhongshania aliphaticivorans</name>
    <dbReference type="NCBI Taxonomy" id="1470434"/>
    <lineage>
        <taxon>Bacteria</taxon>
        <taxon>Pseudomonadati</taxon>
        <taxon>Pseudomonadota</taxon>
        <taxon>Gammaproteobacteria</taxon>
        <taxon>Cellvibrionales</taxon>
        <taxon>Spongiibacteraceae</taxon>
        <taxon>Zhongshania</taxon>
    </lineage>
</organism>
<evidence type="ECO:0000313" key="8">
    <source>
        <dbReference type="EMBL" id="AMO69599.1"/>
    </source>
</evidence>
<dbReference type="InterPro" id="IPR006059">
    <property type="entry name" value="SBP"/>
</dbReference>
<dbReference type="GO" id="GO:0015846">
    <property type="term" value="P:polyamine transport"/>
    <property type="evidence" value="ECO:0007669"/>
    <property type="project" value="InterPro"/>
</dbReference>
<dbReference type="STRING" id="1470434.AZF00_15415"/>
<sequence>MKKLLCCFVLCLSQFAMAEKALHLFNWNDYIAEDTVTRFEALCGCKVVQDYFSATEEMMAKLLAGGGDYDVVIPTQNAVEALIKQGFLMPLDKSKLSNIGNSAAGYMNKAYDPGNVYSLPYAFTTTLIGYNENKITELGIDPADWSIIFDPAVLAKIKGKVTVMDDAEELFGAALKYLGYSINDTNEKHLKEAQAVILKAKPYWAAFNSSSYIKELTVGNIWVAHGYSSDMFQARADAADAGRDFTVNFVLPKQGAVLALDNMVIPKKARNPELAHMFINFMMDPQNAAELTTIVGTGNPNAAATPFIDEDILKIKAIFPSAEQQATLETIAARNAKERRLANKLWTEIKVR</sequence>
<dbReference type="AlphaFoldDB" id="A0A127M8Q0"/>
<comment type="similarity">
    <text evidence="5">Belongs to the bacterial solute-binding protein PotD/PotF family.</text>
</comment>
<evidence type="ECO:0000256" key="4">
    <source>
        <dbReference type="ARBA" id="ARBA00022764"/>
    </source>
</evidence>
<dbReference type="PRINTS" id="PR00909">
    <property type="entry name" value="SPERMDNBNDNG"/>
</dbReference>
<dbReference type="Pfam" id="PF13416">
    <property type="entry name" value="SBP_bac_8"/>
    <property type="match status" value="1"/>
</dbReference>
<dbReference type="Proteomes" id="UP000074119">
    <property type="component" value="Chromosome"/>
</dbReference>
<evidence type="ECO:0000313" key="9">
    <source>
        <dbReference type="Proteomes" id="UP000074119"/>
    </source>
</evidence>
<dbReference type="Gene3D" id="3.40.190.10">
    <property type="entry name" value="Periplasmic binding protein-like II"/>
    <property type="match status" value="2"/>
</dbReference>
<dbReference type="InterPro" id="IPR001188">
    <property type="entry name" value="Sperm_putr-bd"/>
</dbReference>
<evidence type="ECO:0000256" key="2">
    <source>
        <dbReference type="ARBA" id="ARBA00022448"/>
    </source>
</evidence>
<dbReference type="RefSeq" id="WP_008251868.1">
    <property type="nucleotide sequence ID" value="NZ_CP014544.1"/>
</dbReference>
<evidence type="ECO:0000256" key="5">
    <source>
        <dbReference type="PIRNR" id="PIRNR019574"/>
    </source>
</evidence>
<reference evidence="8 9" key="1">
    <citation type="submission" date="2015-12" db="EMBL/GenBank/DDBJ databases">
        <authorList>
            <person name="Shamseldin A."/>
            <person name="Moawad H."/>
            <person name="Abd El-Rahim W.M."/>
            <person name="Sadowsky M.J."/>
        </authorList>
    </citation>
    <scope>NUCLEOTIDE SEQUENCE [LARGE SCALE GENOMIC DNA]</scope>
    <source>
        <strain evidence="8 9">SM2</strain>
    </source>
</reference>
<evidence type="ECO:0000256" key="6">
    <source>
        <dbReference type="PIRSR" id="PIRSR019574-1"/>
    </source>
</evidence>
<dbReference type="PIRSF" id="PIRSF019574">
    <property type="entry name" value="Periplasmic_polyamine_BP"/>
    <property type="match status" value="1"/>
</dbReference>
<feature type="signal peptide" evidence="7">
    <location>
        <begin position="1"/>
        <end position="18"/>
    </location>
</feature>
<dbReference type="PANTHER" id="PTHR30222">
    <property type="entry name" value="SPERMIDINE/PUTRESCINE-BINDING PERIPLASMIC PROTEIN"/>
    <property type="match status" value="1"/>
</dbReference>
<comment type="function">
    <text evidence="5">Required for the activity of the bacterial periplasmic transport system of putrescine.</text>
</comment>
<dbReference type="GO" id="GO:0019808">
    <property type="term" value="F:polyamine binding"/>
    <property type="evidence" value="ECO:0007669"/>
    <property type="project" value="InterPro"/>
</dbReference>
<evidence type="ECO:0000256" key="7">
    <source>
        <dbReference type="SAM" id="SignalP"/>
    </source>
</evidence>